<feature type="compositionally biased region" description="Polar residues" evidence="6">
    <location>
        <begin position="403"/>
        <end position="423"/>
    </location>
</feature>
<gene>
    <name evidence="8" type="ORF">LIER_33399</name>
</gene>
<dbReference type="AlphaFoldDB" id="A0AAV3RWI6"/>
<reference evidence="8 9" key="1">
    <citation type="submission" date="2024-01" db="EMBL/GenBank/DDBJ databases">
        <title>The complete chloroplast genome sequence of Lithospermum erythrorhizon: insights into the phylogenetic relationship among Boraginaceae species and the maternal lineages of purple gromwells.</title>
        <authorList>
            <person name="Okada T."/>
            <person name="Watanabe K."/>
        </authorList>
    </citation>
    <scope>NUCLEOTIDE SEQUENCE [LARGE SCALE GENOMIC DNA]</scope>
</reference>
<evidence type="ECO:0000256" key="4">
    <source>
        <dbReference type="PROSITE-ProRule" id="PRU00027"/>
    </source>
</evidence>
<keyword evidence="2 4" id="KW-0863">Zinc-finger</keyword>
<proteinExistence type="predicted"/>
<dbReference type="SMART" id="SM00614">
    <property type="entry name" value="ZnF_BED"/>
    <property type="match status" value="1"/>
</dbReference>
<evidence type="ECO:0000313" key="9">
    <source>
        <dbReference type="Proteomes" id="UP001454036"/>
    </source>
</evidence>
<evidence type="ECO:0000256" key="5">
    <source>
        <dbReference type="SAM" id="Coils"/>
    </source>
</evidence>
<sequence>MAIPEKISEALIETDINMKSFRKSMLVMLFEWQNLETRLDLTQKCFNERFPLEDSASQITSSDLADLGSFKSSVESKLVDFEQKDRDFREFQENGFKEMAKREEKLGFLRKEICLREKKVEEQEGLIEMERRQIEFERKSIDERLENISEKEKFIEQCLKENESKEEEFARRVKEFELKEKDFEMMKKELLLREKECNSKEKFNPSTGSAVFRIAGPSNQSMALVNVSETKSVNQQISKRRLRSKAWLHFTKIVKGEGSADKCRCNYCHREFALCGGGTSQLLRHISEGRCLAYQERNSALPIDEMLGQTNSQQFVDVQIEEQLTMPSNVGEDTRTPLVERFEESLKQEPATIILEPEVRTQPHTEPQMAIPRTCDIQNTAICEDNYQPQQSKDLSENHSDPSFDQQPLWTGNSGFPPLSGSSMSLANGDNIIRMGDSDGYCQDPLLSHKGNTDINKNASGDTSEEFQMFTCEVEKTCSSGDQRSQNRKREREHIVEQNESSNIFLHSDIEDLPSPLRKHSSSNLSTYDNENTEDVLHEVDPVSCIIPDDPAQELNGHMMNQKDLTHEGSVPE</sequence>
<feature type="region of interest" description="Disordered" evidence="6">
    <location>
        <begin position="389"/>
        <end position="423"/>
    </location>
</feature>
<dbReference type="GO" id="GO:0008270">
    <property type="term" value="F:zinc ion binding"/>
    <property type="evidence" value="ECO:0007669"/>
    <property type="project" value="UniProtKB-KW"/>
</dbReference>
<name>A0AAV3RWI6_LITER</name>
<evidence type="ECO:0000259" key="7">
    <source>
        <dbReference type="PROSITE" id="PS50808"/>
    </source>
</evidence>
<keyword evidence="1" id="KW-0479">Metal-binding</keyword>
<keyword evidence="5" id="KW-0175">Coiled coil</keyword>
<evidence type="ECO:0000313" key="8">
    <source>
        <dbReference type="EMBL" id="GAA0186111.1"/>
    </source>
</evidence>
<protein>
    <recommendedName>
        <fullName evidence="7">BED-type domain-containing protein</fullName>
    </recommendedName>
</protein>
<dbReference type="PROSITE" id="PS50808">
    <property type="entry name" value="ZF_BED"/>
    <property type="match status" value="1"/>
</dbReference>
<dbReference type="GO" id="GO:0005634">
    <property type="term" value="C:nucleus"/>
    <property type="evidence" value="ECO:0007669"/>
    <property type="project" value="TreeGrafter"/>
</dbReference>
<keyword evidence="3" id="KW-0862">Zinc</keyword>
<dbReference type="GO" id="GO:0006357">
    <property type="term" value="P:regulation of transcription by RNA polymerase II"/>
    <property type="evidence" value="ECO:0007669"/>
    <property type="project" value="TreeGrafter"/>
</dbReference>
<keyword evidence="9" id="KW-1185">Reference proteome</keyword>
<dbReference type="Pfam" id="PF02892">
    <property type="entry name" value="zf-BED"/>
    <property type="match status" value="1"/>
</dbReference>
<evidence type="ECO:0000256" key="2">
    <source>
        <dbReference type="ARBA" id="ARBA00022771"/>
    </source>
</evidence>
<dbReference type="GO" id="GO:1990837">
    <property type="term" value="F:sequence-specific double-stranded DNA binding"/>
    <property type="evidence" value="ECO:0007669"/>
    <property type="project" value="TreeGrafter"/>
</dbReference>
<accession>A0AAV3RWI6</accession>
<dbReference type="Proteomes" id="UP001454036">
    <property type="component" value="Unassembled WGS sequence"/>
</dbReference>
<dbReference type="PANTHER" id="PTHR34396:SF25">
    <property type="entry name" value="BOUNDARY ELEMENT ASSOCIATED FACTOR"/>
    <property type="match status" value="1"/>
</dbReference>
<dbReference type="InterPro" id="IPR053031">
    <property type="entry name" value="Cuticle_assoc_protein"/>
</dbReference>
<feature type="coiled-coil region" evidence="5">
    <location>
        <begin position="148"/>
        <end position="179"/>
    </location>
</feature>
<dbReference type="PANTHER" id="PTHR34396">
    <property type="entry name" value="OS03G0264950 PROTEIN-RELATED"/>
    <property type="match status" value="1"/>
</dbReference>
<evidence type="ECO:0000256" key="1">
    <source>
        <dbReference type="ARBA" id="ARBA00022723"/>
    </source>
</evidence>
<comment type="caution">
    <text evidence="8">The sequence shown here is derived from an EMBL/GenBank/DDBJ whole genome shotgun (WGS) entry which is preliminary data.</text>
</comment>
<organism evidence="8 9">
    <name type="scientific">Lithospermum erythrorhizon</name>
    <name type="common">Purple gromwell</name>
    <name type="synonym">Lithospermum officinale var. erythrorhizon</name>
    <dbReference type="NCBI Taxonomy" id="34254"/>
    <lineage>
        <taxon>Eukaryota</taxon>
        <taxon>Viridiplantae</taxon>
        <taxon>Streptophyta</taxon>
        <taxon>Embryophyta</taxon>
        <taxon>Tracheophyta</taxon>
        <taxon>Spermatophyta</taxon>
        <taxon>Magnoliopsida</taxon>
        <taxon>eudicotyledons</taxon>
        <taxon>Gunneridae</taxon>
        <taxon>Pentapetalae</taxon>
        <taxon>asterids</taxon>
        <taxon>lamiids</taxon>
        <taxon>Boraginales</taxon>
        <taxon>Boraginaceae</taxon>
        <taxon>Boraginoideae</taxon>
        <taxon>Lithospermeae</taxon>
        <taxon>Lithospermum</taxon>
    </lineage>
</organism>
<feature type="domain" description="BED-type" evidence="7">
    <location>
        <begin position="241"/>
        <end position="298"/>
    </location>
</feature>
<dbReference type="InterPro" id="IPR003656">
    <property type="entry name" value="Znf_BED"/>
</dbReference>
<dbReference type="EMBL" id="BAABME010013371">
    <property type="protein sequence ID" value="GAA0186111.1"/>
    <property type="molecule type" value="Genomic_DNA"/>
</dbReference>
<evidence type="ECO:0000256" key="6">
    <source>
        <dbReference type="SAM" id="MobiDB-lite"/>
    </source>
</evidence>
<evidence type="ECO:0000256" key="3">
    <source>
        <dbReference type="ARBA" id="ARBA00022833"/>
    </source>
</evidence>